<dbReference type="RefSeq" id="XP_013083595.2">
    <property type="nucleotide sequence ID" value="XM_013228141.2"/>
</dbReference>
<gene>
    <name evidence="3 4" type="primary">LOC106068686</name>
</gene>
<accession>A0A9U8EDL0</accession>
<feature type="compositionally biased region" description="Polar residues" evidence="1">
    <location>
        <begin position="326"/>
        <end position="336"/>
    </location>
</feature>
<sequence length="347" mass="38461">MSSLKSTSLSVMRPPKPPCWRDFVAPTAKSIASEGVDVTEARSPIVDLMDVSRSSASLPANKPSRLARRPRAKIHRTRSEHIIHAEELPESAFTGTLADTDPKGLRTRISEGCLYVEENNRRCQSWLASIEAAEPLDEVIYTNETPSSNKVAFHLFEDTESRKSDTNCDLKPLHHELIPIGELEQDEEVEIPEETFVWDISQENRQRSFSSDEDICCTCNLRVKSNIRASCKGQCALHESVHRSTPSSSPDPNHKQNFDSAESPKDIASSRELLSRLTHQRVFLPGNDHNSSKSQAGGSDTLTLTLEPVGPTDDSTKTMVNPKPSKVSSLQRNPADSKQVDKSSLPH</sequence>
<protein>
    <submittedName>
        <fullName evidence="3 4">Uncharacterized protein LOC106068686</fullName>
    </submittedName>
</protein>
<reference evidence="3 4" key="1">
    <citation type="submission" date="2025-04" db="UniProtKB">
        <authorList>
            <consortium name="RefSeq"/>
        </authorList>
    </citation>
    <scope>IDENTIFICATION</scope>
</reference>
<dbReference type="OrthoDB" id="6154219at2759"/>
<feature type="compositionally biased region" description="Basic residues" evidence="1">
    <location>
        <begin position="65"/>
        <end position="76"/>
    </location>
</feature>
<evidence type="ECO:0000313" key="4">
    <source>
        <dbReference type="RefSeq" id="XP_013083597.2"/>
    </source>
</evidence>
<name>A0A9U8EDL0_BIOGL</name>
<evidence type="ECO:0000313" key="3">
    <source>
        <dbReference type="RefSeq" id="XP_013083595.2"/>
    </source>
</evidence>
<feature type="region of interest" description="Disordered" evidence="1">
    <location>
        <begin position="283"/>
        <end position="347"/>
    </location>
</feature>
<dbReference type="RefSeq" id="XP_013083597.2">
    <property type="nucleotide sequence ID" value="XM_013228143.2"/>
</dbReference>
<evidence type="ECO:0000256" key="1">
    <source>
        <dbReference type="SAM" id="MobiDB-lite"/>
    </source>
</evidence>
<feature type="region of interest" description="Disordered" evidence="1">
    <location>
        <begin position="54"/>
        <end position="76"/>
    </location>
</feature>
<organism evidence="2 3">
    <name type="scientific">Biomphalaria glabrata</name>
    <name type="common">Bloodfluke planorb</name>
    <name type="synonym">Freshwater snail</name>
    <dbReference type="NCBI Taxonomy" id="6526"/>
    <lineage>
        <taxon>Eukaryota</taxon>
        <taxon>Metazoa</taxon>
        <taxon>Spiralia</taxon>
        <taxon>Lophotrochozoa</taxon>
        <taxon>Mollusca</taxon>
        <taxon>Gastropoda</taxon>
        <taxon>Heterobranchia</taxon>
        <taxon>Euthyneura</taxon>
        <taxon>Panpulmonata</taxon>
        <taxon>Hygrophila</taxon>
        <taxon>Lymnaeoidea</taxon>
        <taxon>Planorbidae</taxon>
        <taxon>Biomphalaria</taxon>
    </lineage>
</organism>
<feature type="region of interest" description="Disordered" evidence="1">
    <location>
        <begin position="241"/>
        <end position="266"/>
    </location>
</feature>
<dbReference type="Proteomes" id="UP001165740">
    <property type="component" value="Chromosome 1"/>
</dbReference>
<feature type="compositionally biased region" description="Polar residues" evidence="1">
    <location>
        <begin position="288"/>
        <end position="304"/>
    </location>
</feature>
<keyword evidence="2" id="KW-1185">Reference proteome</keyword>
<feature type="compositionally biased region" description="Basic and acidic residues" evidence="1">
    <location>
        <begin position="252"/>
        <end position="266"/>
    </location>
</feature>
<dbReference type="AlphaFoldDB" id="A0A9U8EDL0"/>
<proteinExistence type="predicted"/>
<evidence type="ECO:0000313" key="2">
    <source>
        <dbReference type="Proteomes" id="UP001165740"/>
    </source>
</evidence>
<dbReference type="KEGG" id="bgt:106068686"/>
<dbReference type="GeneID" id="106068686"/>